<dbReference type="EMBL" id="PJQD01000035">
    <property type="protein sequence ID" value="POY73742.1"/>
    <property type="molecule type" value="Genomic_DNA"/>
</dbReference>
<protein>
    <submittedName>
        <fullName evidence="1">Uncharacterized protein</fullName>
    </submittedName>
</protein>
<proteinExistence type="predicted"/>
<gene>
    <name evidence="1" type="ORF">BMF94_3280</name>
</gene>
<dbReference type="Proteomes" id="UP000237144">
    <property type="component" value="Unassembled WGS sequence"/>
</dbReference>
<evidence type="ECO:0000313" key="1">
    <source>
        <dbReference type="EMBL" id="POY73742.1"/>
    </source>
</evidence>
<dbReference type="AlphaFoldDB" id="A0A2S5BAE3"/>
<keyword evidence="2" id="KW-1185">Reference proteome</keyword>
<organism evidence="1 2">
    <name type="scientific">Rhodotorula taiwanensis</name>
    <dbReference type="NCBI Taxonomy" id="741276"/>
    <lineage>
        <taxon>Eukaryota</taxon>
        <taxon>Fungi</taxon>
        <taxon>Dikarya</taxon>
        <taxon>Basidiomycota</taxon>
        <taxon>Pucciniomycotina</taxon>
        <taxon>Microbotryomycetes</taxon>
        <taxon>Sporidiobolales</taxon>
        <taxon>Sporidiobolaceae</taxon>
        <taxon>Rhodotorula</taxon>
    </lineage>
</organism>
<sequence length="114" mass="12975">MVCEHTRGENRKPTTGIQIRLHPRLYPPIAEMSLSTQGSLIWSYEFEEEEEEEDELAHPRQAFEADGLVELVDEMIEFLASWRDCAVESGDVVGLQQLARTLVDADFARVAQRA</sequence>
<name>A0A2S5BAE3_9BASI</name>
<reference evidence="1 2" key="1">
    <citation type="journal article" date="2018" name="Front. Microbiol.">
        <title>Prospects for Fungal Bioremediation of Acidic Radioactive Waste Sites: Characterization and Genome Sequence of Rhodotorula taiwanensis MD1149.</title>
        <authorList>
            <person name="Tkavc R."/>
            <person name="Matrosova V.Y."/>
            <person name="Grichenko O.E."/>
            <person name="Gostincar C."/>
            <person name="Volpe R.P."/>
            <person name="Klimenkova P."/>
            <person name="Gaidamakova E.K."/>
            <person name="Zhou C.E."/>
            <person name="Stewart B.J."/>
            <person name="Lyman M.G."/>
            <person name="Malfatti S.A."/>
            <person name="Rubinfeld B."/>
            <person name="Courtot M."/>
            <person name="Singh J."/>
            <person name="Dalgard C.L."/>
            <person name="Hamilton T."/>
            <person name="Frey K.G."/>
            <person name="Gunde-Cimerman N."/>
            <person name="Dugan L."/>
            <person name="Daly M.J."/>
        </authorList>
    </citation>
    <scope>NUCLEOTIDE SEQUENCE [LARGE SCALE GENOMIC DNA]</scope>
    <source>
        <strain evidence="1 2">MD1149</strain>
    </source>
</reference>
<accession>A0A2S5BAE3</accession>
<comment type="caution">
    <text evidence="1">The sequence shown here is derived from an EMBL/GenBank/DDBJ whole genome shotgun (WGS) entry which is preliminary data.</text>
</comment>
<evidence type="ECO:0000313" key="2">
    <source>
        <dbReference type="Proteomes" id="UP000237144"/>
    </source>
</evidence>